<dbReference type="SUPFAM" id="SSF53271">
    <property type="entry name" value="PRTase-like"/>
    <property type="match status" value="1"/>
</dbReference>
<evidence type="ECO:0000256" key="4">
    <source>
        <dbReference type="ARBA" id="ARBA00022679"/>
    </source>
</evidence>
<dbReference type="InterPro" id="IPR015403">
    <property type="entry name" value="Mon2/Sec7/BIG1-like_HDS"/>
</dbReference>
<sequence>MPSLESLDKIIESAKKWDAFCKRFLIEPTAPDFYFSQKRDYLKVKIQPSFVREGRAMKWDYKEKVLVNALGAKNQKCMPNSYFPWSVCDVATVIIRELISGCVFQMVQSHVNNVKSGLKNIIRVFIATTYDNHKNIVHLTFEMVEKIVQDYLWLYIEELAKIDMGSVAYEILITLLVTIDVSSRALTKNIFITLLVTPFTPYFGYVEADRKTQWHESIAIKQVSNLIMEEGVDRVLACDFHYGQSMGYFDISVDHVYCQHAILDYLASKSICSNDLVMLSPDVGGVARASAFAKKLSDAPLAIN</sequence>
<comment type="similarity">
    <text evidence="2">Belongs to the ribose-phosphate pyrophosphokinase family.</text>
</comment>
<organism evidence="9 10">
    <name type="scientific">Lactuca virosa</name>
    <dbReference type="NCBI Taxonomy" id="75947"/>
    <lineage>
        <taxon>Eukaryota</taxon>
        <taxon>Viridiplantae</taxon>
        <taxon>Streptophyta</taxon>
        <taxon>Embryophyta</taxon>
        <taxon>Tracheophyta</taxon>
        <taxon>Spermatophyta</taxon>
        <taxon>Magnoliopsida</taxon>
        <taxon>eudicotyledons</taxon>
        <taxon>Gunneridae</taxon>
        <taxon>Pentapetalae</taxon>
        <taxon>asterids</taxon>
        <taxon>campanulids</taxon>
        <taxon>Asterales</taxon>
        <taxon>Asteraceae</taxon>
        <taxon>Cichorioideae</taxon>
        <taxon>Cichorieae</taxon>
        <taxon>Lactucinae</taxon>
        <taxon>Lactuca</taxon>
    </lineage>
</organism>
<evidence type="ECO:0000256" key="3">
    <source>
        <dbReference type="ARBA" id="ARBA00022676"/>
    </source>
</evidence>
<dbReference type="GO" id="GO:0005737">
    <property type="term" value="C:cytoplasm"/>
    <property type="evidence" value="ECO:0007669"/>
    <property type="project" value="TreeGrafter"/>
</dbReference>
<keyword evidence="7" id="KW-0472">Membrane</keyword>
<dbReference type="Pfam" id="PF03552">
    <property type="entry name" value="Cellulose_synt"/>
    <property type="match status" value="1"/>
</dbReference>
<dbReference type="Gene3D" id="3.40.50.2020">
    <property type="match status" value="1"/>
</dbReference>
<evidence type="ECO:0000256" key="6">
    <source>
        <dbReference type="ARBA" id="ARBA00022989"/>
    </source>
</evidence>
<dbReference type="GO" id="GO:0016760">
    <property type="term" value="F:cellulose synthase (UDP-forming) activity"/>
    <property type="evidence" value="ECO:0007669"/>
    <property type="project" value="InterPro"/>
</dbReference>
<dbReference type="GO" id="GO:0030244">
    <property type="term" value="P:cellulose biosynthetic process"/>
    <property type="evidence" value="ECO:0007669"/>
    <property type="project" value="InterPro"/>
</dbReference>
<dbReference type="GO" id="GO:0006164">
    <property type="term" value="P:purine nucleotide biosynthetic process"/>
    <property type="evidence" value="ECO:0007669"/>
    <property type="project" value="TreeGrafter"/>
</dbReference>
<evidence type="ECO:0000256" key="1">
    <source>
        <dbReference type="ARBA" id="ARBA00004308"/>
    </source>
</evidence>
<dbReference type="PANTHER" id="PTHR10210:SF41">
    <property type="entry name" value="RIBOSE-PHOSPHATE PYROPHOSPHOKINASE 1, CHLOROPLASTIC"/>
    <property type="match status" value="1"/>
</dbReference>
<dbReference type="Pfam" id="PF09324">
    <property type="entry name" value="Sec7-like_HDS"/>
    <property type="match status" value="1"/>
</dbReference>
<keyword evidence="6" id="KW-1133">Transmembrane helix</keyword>
<dbReference type="GO" id="GO:0002189">
    <property type="term" value="C:ribose phosphate diphosphokinase complex"/>
    <property type="evidence" value="ECO:0007669"/>
    <property type="project" value="TreeGrafter"/>
</dbReference>
<evidence type="ECO:0000256" key="2">
    <source>
        <dbReference type="ARBA" id="ARBA00006478"/>
    </source>
</evidence>
<evidence type="ECO:0000313" key="9">
    <source>
        <dbReference type="EMBL" id="CAH1419526.1"/>
    </source>
</evidence>
<gene>
    <name evidence="9" type="ORF">LVIROSA_LOCUS7047</name>
</gene>
<comment type="subcellular location">
    <subcellularLocation>
        <location evidence="1">Endomembrane system</location>
    </subcellularLocation>
</comment>
<dbReference type="InterPro" id="IPR005150">
    <property type="entry name" value="Cellulose_synth"/>
</dbReference>
<reference evidence="9 10" key="1">
    <citation type="submission" date="2022-01" db="EMBL/GenBank/DDBJ databases">
        <authorList>
            <person name="Xiong W."/>
            <person name="Schranz E."/>
        </authorList>
    </citation>
    <scope>NUCLEOTIDE SEQUENCE [LARGE SCALE GENOMIC DNA]</scope>
</reference>
<proteinExistence type="inferred from homology"/>
<dbReference type="InterPro" id="IPR029057">
    <property type="entry name" value="PRTase-like"/>
</dbReference>
<dbReference type="EMBL" id="CAKMRJ010000370">
    <property type="protein sequence ID" value="CAH1419526.1"/>
    <property type="molecule type" value="Genomic_DNA"/>
</dbReference>
<dbReference type="GO" id="GO:0016020">
    <property type="term" value="C:membrane"/>
    <property type="evidence" value="ECO:0007669"/>
    <property type="project" value="InterPro"/>
</dbReference>
<keyword evidence="10" id="KW-1185">Reference proteome</keyword>
<dbReference type="AlphaFoldDB" id="A0AAU9LXF4"/>
<feature type="domain" description="Mon2/Sec7/BIG1-like HDS" evidence="8">
    <location>
        <begin position="93"/>
        <end position="145"/>
    </location>
</feature>
<evidence type="ECO:0000313" key="10">
    <source>
        <dbReference type="Proteomes" id="UP001157418"/>
    </source>
</evidence>
<dbReference type="Proteomes" id="UP001157418">
    <property type="component" value="Unassembled WGS sequence"/>
</dbReference>
<accession>A0AAU9LXF4</accession>
<keyword evidence="4" id="KW-0808">Transferase</keyword>
<dbReference type="GO" id="GO:0012505">
    <property type="term" value="C:endomembrane system"/>
    <property type="evidence" value="ECO:0007669"/>
    <property type="project" value="UniProtKB-SubCell"/>
</dbReference>
<protein>
    <recommendedName>
        <fullName evidence="8">Mon2/Sec7/BIG1-like HDS domain-containing protein</fullName>
    </recommendedName>
</protein>
<dbReference type="GO" id="GO:0006015">
    <property type="term" value="P:5-phosphoribose 1-diphosphate biosynthetic process"/>
    <property type="evidence" value="ECO:0007669"/>
    <property type="project" value="TreeGrafter"/>
</dbReference>
<evidence type="ECO:0000259" key="8">
    <source>
        <dbReference type="Pfam" id="PF09324"/>
    </source>
</evidence>
<dbReference type="GO" id="GO:0004749">
    <property type="term" value="F:ribose phosphate diphosphokinase activity"/>
    <property type="evidence" value="ECO:0007669"/>
    <property type="project" value="TreeGrafter"/>
</dbReference>
<evidence type="ECO:0000256" key="7">
    <source>
        <dbReference type="ARBA" id="ARBA00023136"/>
    </source>
</evidence>
<dbReference type="InterPro" id="IPR005946">
    <property type="entry name" value="Rib-P_diPkinase"/>
</dbReference>
<keyword evidence="5" id="KW-0812">Transmembrane</keyword>
<keyword evidence="3" id="KW-0328">Glycosyltransferase</keyword>
<evidence type="ECO:0000256" key="5">
    <source>
        <dbReference type="ARBA" id="ARBA00022692"/>
    </source>
</evidence>
<dbReference type="GO" id="GO:0000287">
    <property type="term" value="F:magnesium ion binding"/>
    <property type="evidence" value="ECO:0007669"/>
    <property type="project" value="InterPro"/>
</dbReference>
<name>A0AAU9LXF4_9ASTR</name>
<dbReference type="PANTHER" id="PTHR10210">
    <property type="entry name" value="RIBOSE-PHOSPHATE DIPHOSPHOKINASE FAMILY MEMBER"/>
    <property type="match status" value="1"/>
</dbReference>
<comment type="caution">
    <text evidence="9">The sequence shown here is derived from an EMBL/GenBank/DDBJ whole genome shotgun (WGS) entry which is preliminary data.</text>
</comment>